<dbReference type="PROSITE" id="PS50800">
    <property type="entry name" value="SAP"/>
    <property type="match status" value="1"/>
</dbReference>
<dbReference type="PROSITE" id="PS50118">
    <property type="entry name" value="HMG_BOX_2"/>
    <property type="match status" value="1"/>
</dbReference>
<accession>A0A9N9BV64</accession>
<feature type="compositionally biased region" description="Polar residues" evidence="2">
    <location>
        <begin position="260"/>
        <end position="275"/>
    </location>
</feature>
<comment type="caution">
    <text evidence="5">The sequence shown here is derived from an EMBL/GenBank/DDBJ whole genome shotgun (WGS) entry which is preliminary data.</text>
</comment>
<dbReference type="OrthoDB" id="10248551at2759"/>
<dbReference type="InterPro" id="IPR036910">
    <property type="entry name" value="HMG_box_dom_sf"/>
</dbReference>
<evidence type="ECO:0000259" key="3">
    <source>
        <dbReference type="PROSITE" id="PS50118"/>
    </source>
</evidence>
<dbReference type="PANTHER" id="PTHR13468">
    <property type="entry name" value="DEK PROTEIN"/>
    <property type="match status" value="1"/>
</dbReference>
<evidence type="ECO:0000256" key="2">
    <source>
        <dbReference type="SAM" id="MobiDB-lite"/>
    </source>
</evidence>
<keyword evidence="6" id="KW-1185">Reference proteome</keyword>
<dbReference type="EMBL" id="CAJVPK010001263">
    <property type="protein sequence ID" value="CAG8579329.1"/>
    <property type="molecule type" value="Genomic_DNA"/>
</dbReference>
<reference evidence="5" key="1">
    <citation type="submission" date="2021-06" db="EMBL/GenBank/DDBJ databases">
        <authorList>
            <person name="Kallberg Y."/>
            <person name="Tangrot J."/>
            <person name="Rosling A."/>
        </authorList>
    </citation>
    <scope>NUCLEOTIDE SEQUENCE</scope>
    <source>
        <strain evidence="5">AZ414A</strain>
    </source>
</reference>
<feature type="compositionally biased region" description="Basic and acidic residues" evidence="2">
    <location>
        <begin position="333"/>
        <end position="352"/>
    </location>
</feature>
<keyword evidence="1" id="KW-0238">DNA-binding</keyword>
<feature type="region of interest" description="Disordered" evidence="2">
    <location>
        <begin position="182"/>
        <end position="207"/>
    </location>
</feature>
<keyword evidence="1" id="KW-0539">Nucleus</keyword>
<dbReference type="Pfam" id="PF00505">
    <property type="entry name" value="HMG_box"/>
    <property type="match status" value="1"/>
</dbReference>
<organism evidence="5 6">
    <name type="scientific">Diversispora eburnea</name>
    <dbReference type="NCBI Taxonomy" id="1213867"/>
    <lineage>
        <taxon>Eukaryota</taxon>
        <taxon>Fungi</taxon>
        <taxon>Fungi incertae sedis</taxon>
        <taxon>Mucoromycota</taxon>
        <taxon>Glomeromycotina</taxon>
        <taxon>Glomeromycetes</taxon>
        <taxon>Diversisporales</taxon>
        <taxon>Diversisporaceae</taxon>
        <taxon>Diversispora</taxon>
    </lineage>
</organism>
<feature type="compositionally biased region" description="Basic residues" evidence="2">
    <location>
        <begin position="187"/>
        <end position="207"/>
    </location>
</feature>
<dbReference type="SUPFAM" id="SSF68906">
    <property type="entry name" value="SAP domain"/>
    <property type="match status" value="1"/>
</dbReference>
<dbReference type="InterPro" id="IPR003034">
    <property type="entry name" value="SAP_dom"/>
</dbReference>
<dbReference type="Gene3D" id="1.10.720.30">
    <property type="entry name" value="SAP domain"/>
    <property type="match status" value="1"/>
</dbReference>
<dbReference type="Gene3D" id="1.10.30.10">
    <property type="entry name" value="High mobility group box domain"/>
    <property type="match status" value="1"/>
</dbReference>
<evidence type="ECO:0000256" key="1">
    <source>
        <dbReference type="PROSITE-ProRule" id="PRU00267"/>
    </source>
</evidence>
<evidence type="ECO:0000259" key="4">
    <source>
        <dbReference type="PROSITE" id="PS50800"/>
    </source>
</evidence>
<dbReference type="InterPro" id="IPR036361">
    <property type="entry name" value="SAP_dom_sf"/>
</dbReference>
<dbReference type="GO" id="GO:0003677">
    <property type="term" value="F:DNA binding"/>
    <property type="evidence" value="ECO:0007669"/>
    <property type="project" value="UniProtKB-UniRule"/>
</dbReference>
<dbReference type="SMART" id="SM00513">
    <property type="entry name" value="SAP"/>
    <property type="match status" value="1"/>
</dbReference>
<dbReference type="GO" id="GO:0042393">
    <property type="term" value="F:histone binding"/>
    <property type="evidence" value="ECO:0007669"/>
    <property type="project" value="TreeGrafter"/>
</dbReference>
<feature type="domain" description="SAP" evidence="4">
    <location>
        <begin position="140"/>
        <end position="174"/>
    </location>
</feature>
<feature type="compositionally biased region" description="Basic residues" evidence="2">
    <location>
        <begin position="304"/>
        <end position="313"/>
    </location>
</feature>
<feature type="DNA-binding region" description="HMG box" evidence="1">
    <location>
        <begin position="205"/>
        <end position="272"/>
    </location>
</feature>
<gene>
    <name evidence="5" type="ORF">DEBURN_LOCUS8495</name>
</gene>
<evidence type="ECO:0000313" key="5">
    <source>
        <dbReference type="EMBL" id="CAG8579329.1"/>
    </source>
</evidence>
<dbReference type="AlphaFoldDB" id="A0A9N9BV64"/>
<dbReference type="GO" id="GO:0005634">
    <property type="term" value="C:nucleus"/>
    <property type="evidence" value="ECO:0007669"/>
    <property type="project" value="UniProtKB-UniRule"/>
</dbReference>
<protein>
    <submittedName>
        <fullName evidence="5">6619_t:CDS:1</fullName>
    </submittedName>
</protein>
<evidence type="ECO:0000313" key="6">
    <source>
        <dbReference type="Proteomes" id="UP000789706"/>
    </source>
</evidence>
<dbReference type="Pfam" id="PF02037">
    <property type="entry name" value="SAP"/>
    <property type="match status" value="1"/>
</dbReference>
<dbReference type="InterPro" id="IPR044198">
    <property type="entry name" value="DEK"/>
</dbReference>
<feature type="domain" description="HMG box" evidence="3">
    <location>
        <begin position="205"/>
        <end position="272"/>
    </location>
</feature>
<dbReference type="SUPFAM" id="SSF47095">
    <property type="entry name" value="HMG-box"/>
    <property type="match status" value="1"/>
</dbReference>
<dbReference type="Proteomes" id="UP000789706">
    <property type="component" value="Unassembled WGS sequence"/>
</dbReference>
<feature type="compositionally biased region" description="Basic and acidic residues" evidence="2">
    <location>
        <begin position="276"/>
        <end position="286"/>
    </location>
</feature>
<dbReference type="GO" id="GO:2000779">
    <property type="term" value="P:regulation of double-strand break repair"/>
    <property type="evidence" value="ECO:0007669"/>
    <property type="project" value="TreeGrafter"/>
</dbReference>
<proteinExistence type="predicted"/>
<dbReference type="PANTHER" id="PTHR13468:SF1">
    <property type="entry name" value="PROTEIN DEK"/>
    <property type="match status" value="1"/>
</dbReference>
<feature type="region of interest" description="Disordered" evidence="2">
    <location>
        <begin position="1"/>
        <end position="53"/>
    </location>
</feature>
<dbReference type="GO" id="GO:0006325">
    <property type="term" value="P:chromatin organization"/>
    <property type="evidence" value="ECO:0007669"/>
    <property type="project" value="InterPro"/>
</dbReference>
<dbReference type="InterPro" id="IPR009071">
    <property type="entry name" value="HMG_box_dom"/>
</dbReference>
<feature type="region of interest" description="Disordered" evidence="2">
    <location>
        <begin position="260"/>
        <end position="361"/>
    </location>
</feature>
<dbReference type="CDD" id="cd00084">
    <property type="entry name" value="HMG-box_SF"/>
    <property type="match status" value="1"/>
</dbReference>
<sequence length="361" mass="41039">MAEGEQELTSQGEFISVDEPKVVSKSKKRKHEVTTHTTPIERPRRQARPVVPYGSQIPETKSRMKKPIEVGQGEGIPLGQIPPIVRAIDKLKTTDDIIKGLHKLLYGRIGTKHDIKSHIRAFSGFVVGTPVDEMVFKEKLEKWKIAGLKEICSLFNLKSSGDKASIVERLFEFLKKPYDTSTDKERKLNKKPTAKTTKRSVSTKKKTPRDIYFVKQREIFEAKDDNESATRQEIQKQMSEAWNELSEKEKKPYISLAENANKSIEVSTASSNTITSKKEDNEEKEIKKSKKSQSTKKNDNAEPKKKRVSRTKIKSPEIVHSEDELEDEGEINEAVKKPNEEKSTNEDSKNLEEGSESDELT</sequence>
<name>A0A9N9BV64_9GLOM</name>